<comment type="similarity">
    <text evidence="4">Belongs to the phospholipase D family. MitoPLD/Zucchini subfamily.</text>
</comment>
<dbReference type="InterPro" id="IPR001736">
    <property type="entry name" value="PLipase_D/transphosphatidylase"/>
</dbReference>
<evidence type="ECO:0000256" key="1">
    <source>
        <dbReference type="ARBA" id="ARBA00022801"/>
    </source>
</evidence>
<organism evidence="7">
    <name type="scientific">Palpitomonas bilix</name>
    <dbReference type="NCBI Taxonomy" id="652834"/>
    <lineage>
        <taxon>Eukaryota</taxon>
        <taxon>Eukaryota incertae sedis</taxon>
    </lineage>
</organism>
<proteinExistence type="inferred from homology"/>
<dbReference type="PROSITE" id="PS50035">
    <property type="entry name" value="PLD"/>
    <property type="match status" value="1"/>
</dbReference>
<evidence type="ECO:0000313" key="7">
    <source>
        <dbReference type="EMBL" id="CAE0269201.1"/>
    </source>
</evidence>
<evidence type="ECO:0000256" key="5">
    <source>
        <dbReference type="ARBA" id="ARBA00040549"/>
    </source>
</evidence>
<keyword evidence="1" id="KW-0378">Hydrolase</keyword>
<dbReference type="InterPro" id="IPR051406">
    <property type="entry name" value="PLD_domain"/>
</dbReference>
<dbReference type="Pfam" id="PF13091">
    <property type="entry name" value="PLDc_2"/>
    <property type="match status" value="1"/>
</dbReference>
<keyword evidence="2" id="KW-0442">Lipid degradation</keyword>
<dbReference type="EMBL" id="HBIB01047950">
    <property type="protein sequence ID" value="CAE0269201.1"/>
    <property type="molecule type" value="Transcribed_RNA"/>
</dbReference>
<dbReference type="CDD" id="cd09171">
    <property type="entry name" value="PLDc_vPLD6_like"/>
    <property type="match status" value="1"/>
</dbReference>
<accession>A0A7S3LXA3</accession>
<evidence type="ECO:0000256" key="2">
    <source>
        <dbReference type="ARBA" id="ARBA00022963"/>
    </source>
</evidence>
<dbReference type="GO" id="GO:0016891">
    <property type="term" value="F:RNA endonuclease activity producing 5'-phosphomonoesters, hydrolytic mechanism"/>
    <property type="evidence" value="ECO:0007669"/>
    <property type="project" value="TreeGrafter"/>
</dbReference>
<evidence type="ECO:0000259" key="6">
    <source>
        <dbReference type="PROSITE" id="PS50035"/>
    </source>
</evidence>
<evidence type="ECO:0000256" key="3">
    <source>
        <dbReference type="ARBA" id="ARBA00023098"/>
    </source>
</evidence>
<name>A0A7S3LXA3_9EUKA</name>
<dbReference type="PANTHER" id="PTHR43856">
    <property type="entry name" value="CARDIOLIPIN HYDROLASE"/>
    <property type="match status" value="1"/>
</dbReference>
<protein>
    <recommendedName>
        <fullName evidence="5">Mitochondrial cardiolipin hydrolase</fullName>
    </recommendedName>
</protein>
<dbReference type="AlphaFoldDB" id="A0A7S3LXA3"/>
<dbReference type="GO" id="GO:0016042">
    <property type="term" value="P:lipid catabolic process"/>
    <property type="evidence" value="ECO:0007669"/>
    <property type="project" value="UniProtKB-KW"/>
</dbReference>
<dbReference type="SUPFAM" id="SSF56024">
    <property type="entry name" value="Phospholipase D/nuclease"/>
    <property type="match status" value="1"/>
</dbReference>
<sequence>MGGDATVVDCLFFPDAEFYNRPYRKRDEEHEWLTLGTTFSRFLRFLHDAKETLDICVFTITCDEIAKEIEYVHKRGVKVRIITDDDKALDRGSDIFTLAERGIEVKRDDSSFHMHNKFCVIDGVRVMTGSFNWTRSAVSSNQENVIVVDHKGTADKFTKEFEKLWSQFVPVKMD</sequence>
<dbReference type="PANTHER" id="PTHR43856:SF1">
    <property type="entry name" value="MITOCHONDRIAL CARDIOLIPIN HYDROLASE"/>
    <property type="match status" value="1"/>
</dbReference>
<reference evidence="7" key="1">
    <citation type="submission" date="2021-01" db="EMBL/GenBank/DDBJ databases">
        <authorList>
            <person name="Corre E."/>
            <person name="Pelletier E."/>
            <person name="Niang G."/>
            <person name="Scheremetjew M."/>
            <person name="Finn R."/>
            <person name="Kale V."/>
            <person name="Holt S."/>
            <person name="Cochrane G."/>
            <person name="Meng A."/>
            <person name="Brown T."/>
            <person name="Cohen L."/>
        </authorList>
    </citation>
    <scope>NUCLEOTIDE SEQUENCE</scope>
    <source>
        <strain evidence="7">NIES-2562</strain>
    </source>
</reference>
<evidence type="ECO:0000256" key="4">
    <source>
        <dbReference type="ARBA" id="ARBA00038012"/>
    </source>
</evidence>
<dbReference type="Gene3D" id="3.30.870.10">
    <property type="entry name" value="Endonuclease Chain A"/>
    <property type="match status" value="1"/>
</dbReference>
<gene>
    <name evidence="7" type="ORF">PBIL07802_LOCUS31554</name>
</gene>
<feature type="domain" description="PLD phosphodiesterase" evidence="6">
    <location>
        <begin position="110"/>
        <end position="137"/>
    </location>
</feature>
<keyword evidence="3" id="KW-0443">Lipid metabolism</keyword>
<dbReference type="InterPro" id="IPR025202">
    <property type="entry name" value="PLD-like_dom"/>
</dbReference>